<protein>
    <submittedName>
        <fullName evidence="3">Carbohydrate porin</fullName>
    </submittedName>
</protein>
<comment type="similarity">
    <text evidence="1">Belongs to the OprB family.</text>
</comment>
<gene>
    <name evidence="3" type="ORF">KME15_02045</name>
</gene>
<comment type="caution">
    <text evidence="3">The sequence shown here is derived from an EMBL/GenBank/DDBJ whole genome shotgun (WGS) entry which is preliminary data.</text>
</comment>
<feature type="region of interest" description="Disordered" evidence="2">
    <location>
        <begin position="53"/>
        <end position="76"/>
    </location>
</feature>
<evidence type="ECO:0000313" key="3">
    <source>
        <dbReference type="EMBL" id="MBW4657428.1"/>
    </source>
</evidence>
<evidence type="ECO:0000313" key="4">
    <source>
        <dbReference type="Proteomes" id="UP000757435"/>
    </source>
</evidence>
<name>A0A951UM04_9CYAN</name>
<accession>A0A951UM04</accession>
<dbReference type="Gene3D" id="2.40.160.180">
    <property type="entry name" value="Carbohydrate-selective porin OprB"/>
    <property type="match status" value="1"/>
</dbReference>
<evidence type="ECO:0000256" key="2">
    <source>
        <dbReference type="SAM" id="MobiDB-lite"/>
    </source>
</evidence>
<dbReference type="AlphaFoldDB" id="A0A951UM04"/>
<dbReference type="EMBL" id="JAHHHD010000001">
    <property type="protein sequence ID" value="MBW4657428.1"/>
    <property type="molecule type" value="Genomic_DNA"/>
</dbReference>
<dbReference type="Proteomes" id="UP000757435">
    <property type="component" value="Unassembled WGS sequence"/>
</dbReference>
<sequence>MHRQAGAKSRIFHSNQHTQLSSLILAGILSTVLAIGIDCGLKVQAAQAEVLENGDRPVPTPSSNQSLDQSDNPSLESTKVDIQLGIQPSIQPSIQQGIQPLLDVAELSHLTRSQTLKASTVKLPPIHLTAPIDSTAAVAGAAAEPSASNMVLEFSSAIALNSTAPVSSTPAQASTEHDPDIQYLADTRDANATEETQGNLLGTPLVHIQSAYILQDGQSSGRLRASGVYAVTPNLLFGTTIDLVTGDGFSDSSDDVNLDLNELYFTLSPARLSNLRFTAGMIDLTSYFDRNSFAKDSVTHFFNPVFQTNPALAATGIGSRPGALLNWDVTDALNLKAAAFSSSRDLGDFAIDGFAGEIGLRLGNVVVRGTYANDRDAGQRDGFQEIFQFSRGNSQFGLRSGDREEAFGINAEVFIPELNLGLFGRYGHYENQELDRGGDTYSFGVNLLDLFLPDDRLGLGYGRELSNDALRQDRGDKIPDVLEVFYDFRVSPNFRAGATFQQRDGFSDTVLGIRLRADFDIR</sequence>
<feature type="compositionally biased region" description="Polar residues" evidence="2">
    <location>
        <begin position="61"/>
        <end position="76"/>
    </location>
</feature>
<evidence type="ECO:0000256" key="1">
    <source>
        <dbReference type="ARBA" id="ARBA00008769"/>
    </source>
</evidence>
<reference evidence="3" key="1">
    <citation type="submission" date="2021-05" db="EMBL/GenBank/DDBJ databases">
        <authorList>
            <person name="Pietrasiak N."/>
            <person name="Ward R."/>
            <person name="Stajich J.E."/>
            <person name="Kurbessoian T."/>
        </authorList>
    </citation>
    <scope>NUCLEOTIDE SEQUENCE</scope>
    <source>
        <strain evidence="3">UHER 2000/2452</strain>
    </source>
</reference>
<dbReference type="InterPro" id="IPR038673">
    <property type="entry name" value="OprB_sf"/>
</dbReference>
<proteinExistence type="inferred from homology"/>
<reference evidence="3" key="2">
    <citation type="journal article" date="2022" name="Microbiol. Resour. Announc.">
        <title>Metagenome Sequencing to Explore Phylogenomics of Terrestrial Cyanobacteria.</title>
        <authorList>
            <person name="Ward R.D."/>
            <person name="Stajich J.E."/>
            <person name="Johansen J.R."/>
            <person name="Huntemann M."/>
            <person name="Clum A."/>
            <person name="Foster B."/>
            <person name="Foster B."/>
            <person name="Roux S."/>
            <person name="Palaniappan K."/>
            <person name="Varghese N."/>
            <person name="Mukherjee S."/>
            <person name="Reddy T.B.K."/>
            <person name="Daum C."/>
            <person name="Copeland A."/>
            <person name="Chen I.A."/>
            <person name="Ivanova N.N."/>
            <person name="Kyrpides N.C."/>
            <person name="Shapiro N."/>
            <person name="Eloe-Fadrosh E.A."/>
            <person name="Pietrasiak N."/>
        </authorList>
    </citation>
    <scope>NUCLEOTIDE SEQUENCE</scope>
    <source>
        <strain evidence="3">UHER 2000/2452</strain>
    </source>
</reference>
<organism evidence="3 4">
    <name type="scientific">Drouetiella hepatica Uher 2000/2452</name>
    <dbReference type="NCBI Taxonomy" id="904376"/>
    <lineage>
        <taxon>Bacteria</taxon>
        <taxon>Bacillati</taxon>
        <taxon>Cyanobacteriota</taxon>
        <taxon>Cyanophyceae</taxon>
        <taxon>Oculatellales</taxon>
        <taxon>Oculatellaceae</taxon>
        <taxon>Drouetiella</taxon>
    </lineage>
</organism>